<dbReference type="PANTHER" id="PTHR10885:SF0">
    <property type="entry name" value="ISOPENTENYL-DIPHOSPHATE DELTA-ISOMERASE"/>
    <property type="match status" value="1"/>
</dbReference>
<dbReference type="InterPro" id="IPR015797">
    <property type="entry name" value="NUDIX_hydrolase-like_dom_sf"/>
</dbReference>
<accession>A0A811YA64</accession>
<gene>
    <name evidence="1" type="ORF">NYPRO_LOCUS6314</name>
</gene>
<protein>
    <submittedName>
        <fullName evidence="1">(raccoon dog) hypothetical protein</fullName>
    </submittedName>
</protein>
<dbReference type="Proteomes" id="UP000645828">
    <property type="component" value="Unassembled WGS sequence"/>
</dbReference>
<dbReference type="EMBL" id="CAJHUB010000671">
    <property type="protein sequence ID" value="CAD7673519.1"/>
    <property type="molecule type" value="Genomic_DNA"/>
</dbReference>
<comment type="caution">
    <text evidence="1">The sequence shown here is derived from an EMBL/GenBank/DDBJ whole genome shotgun (WGS) entry which is preliminary data.</text>
</comment>
<dbReference type="SUPFAM" id="SSF55811">
    <property type="entry name" value="Nudix"/>
    <property type="match status" value="1"/>
</dbReference>
<dbReference type="AlphaFoldDB" id="A0A811YA64"/>
<sequence>MPEIDTGNLYKQQVQLLAEMCVILTDENDNTFGAEIKKNSFRISFNAENELMLQHRPDAQIHPLSNTGELEENDAVGVRRAAEKHLKAELGIPMKEVPPEEINYLTQIHYKAQSDGMGGGKNIILNPEPNEVKSYFCVSKEELKELLIKAASGEIKITPWFQIIVETFLFK</sequence>
<reference evidence="1" key="1">
    <citation type="submission" date="2020-12" db="EMBL/GenBank/DDBJ databases">
        <authorList>
            <consortium name="Molecular Ecology Group"/>
        </authorList>
    </citation>
    <scope>NUCLEOTIDE SEQUENCE</scope>
    <source>
        <strain evidence="1">TBG_1078</strain>
    </source>
</reference>
<dbReference type="GO" id="GO:0004452">
    <property type="term" value="F:isopentenyl-diphosphate delta-isomerase activity"/>
    <property type="evidence" value="ECO:0007669"/>
    <property type="project" value="TreeGrafter"/>
</dbReference>
<keyword evidence="2" id="KW-1185">Reference proteome</keyword>
<evidence type="ECO:0000313" key="1">
    <source>
        <dbReference type="EMBL" id="CAD7673519.1"/>
    </source>
</evidence>
<organism evidence="1 2">
    <name type="scientific">Nyctereutes procyonoides</name>
    <name type="common">Raccoon dog</name>
    <name type="synonym">Canis procyonoides</name>
    <dbReference type="NCBI Taxonomy" id="34880"/>
    <lineage>
        <taxon>Eukaryota</taxon>
        <taxon>Metazoa</taxon>
        <taxon>Chordata</taxon>
        <taxon>Craniata</taxon>
        <taxon>Vertebrata</taxon>
        <taxon>Euteleostomi</taxon>
        <taxon>Mammalia</taxon>
        <taxon>Eutheria</taxon>
        <taxon>Laurasiatheria</taxon>
        <taxon>Carnivora</taxon>
        <taxon>Caniformia</taxon>
        <taxon>Canidae</taxon>
        <taxon>Nyctereutes</taxon>
    </lineage>
</organism>
<dbReference type="GO" id="GO:0009240">
    <property type="term" value="P:isopentenyl diphosphate biosynthetic process"/>
    <property type="evidence" value="ECO:0007669"/>
    <property type="project" value="TreeGrafter"/>
</dbReference>
<dbReference type="GO" id="GO:0005737">
    <property type="term" value="C:cytoplasm"/>
    <property type="evidence" value="ECO:0007669"/>
    <property type="project" value="TreeGrafter"/>
</dbReference>
<evidence type="ECO:0000313" key="2">
    <source>
        <dbReference type="Proteomes" id="UP000645828"/>
    </source>
</evidence>
<proteinExistence type="predicted"/>
<name>A0A811YA64_NYCPR</name>
<dbReference type="PANTHER" id="PTHR10885">
    <property type="entry name" value="ISOPENTENYL-DIPHOSPHATE DELTA-ISOMERASE"/>
    <property type="match status" value="1"/>
</dbReference>
<dbReference type="Gene3D" id="3.90.79.10">
    <property type="entry name" value="Nucleoside Triphosphate Pyrophosphohydrolase"/>
    <property type="match status" value="1"/>
</dbReference>